<keyword evidence="1" id="KW-0472">Membrane</keyword>
<proteinExistence type="predicted"/>
<dbReference type="RefSeq" id="WP_184638573.1">
    <property type="nucleotide sequence ID" value="NZ_BAABKT010000035.1"/>
</dbReference>
<protein>
    <submittedName>
        <fullName evidence="2">Uncharacterized protein</fullName>
    </submittedName>
</protein>
<comment type="caution">
    <text evidence="2">The sequence shown here is derived from an EMBL/GenBank/DDBJ whole genome shotgun (WGS) entry which is preliminary data.</text>
</comment>
<name>A0A841EJ82_9ACTN</name>
<reference evidence="2 3" key="1">
    <citation type="submission" date="2020-08" db="EMBL/GenBank/DDBJ databases">
        <title>Sequencing the genomes of 1000 actinobacteria strains.</title>
        <authorList>
            <person name="Klenk H.-P."/>
        </authorList>
    </citation>
    <scope>NUCLEOTIDE SEQUENCE [LARGE SCALE GENOMIC DNA]</scope>
    <source>
        <strain evidence="2 3">DSM 44593</strain>
    </source>
</reference>
<evidence type="ECO:0000256" key="1">
    <source>
        <dbReference type="SAM" id="Phobius"/>
    </source>
</evidence>
<evidence type="ECO:0000313" key="2">
    <source>
        <dbReference type="EMBL" id="MBB6000858.1"/>
    </source>
</evidence>
<dbReference type="AlphaFoldDB" id="A0A841EJ82"/>
<accession>A0A841EJ82</accession>
<gene>
    <name evidence="2" type="ORF">HNR25_004609</name>
</gene>
<evidence type="ECO:0000313" key="3">
    <source>
        <dbReference type="Proteomes" id="UP000578077"/>
    </source>
</evidence>
<keyword evidence="1" id="KW-1133">Transmembrane helix</keyword>
<keyword evidence="3" id="KW-1185">Reference proteome</keyword>
<organism evidence="2 3">
    <name type="scientific">Streptomonospora salina</name>
    <dbReference type="NCBI Taxonomy" id="104205"/>
    <lineage>
        <taxon>Bacteria</taxon>
        <taxon>Bacillati</taxon>
        <taxon>Actinomycetota</taxon>
        <taxon>Actinomycetes</taxon>
        <taxon>Streptosporangiales</taxon>
        <taxon>Nocardiopsidaceae</taxon>
        <taxon>Streptomonospora</taxon>
    </lineage>
</organism>
<dbReference type="EMBL" id="JACHLY010000001">
    <property type="protein sequence ID" value="MBB6000858.1"/>
    <property type="molecule type" value="Genomic_DNA"/>
</dbReference>
<feature type="transmembrane region" description="Helical" evidence="1">
    <location>
        <begin position="110"/>
        <end position="134"/>
    </location>
</feature>
<dbReference type="Proteomes" id="UP000578077">
    <property type="component" value="Unassembled WGS sequence"/>
</dbReference>
<sequence length="138" mass="14849">MPDLATALPAAGRMRLATADGHTTDTRPVIVEPDGQVLGAGFDTEPGRTYTRAHIEGDRIEVTLILDPPERIGRTPAYVFITHVEVDVPEPVVRADGRNQVDLGPYPLPWTWRIFCLVALTVALGEIALTVAILTGAA</sequence>
<keyword evidence="1" id="KW-0812">Transmembrane</keyword>